<evidence type="ECO:0000313" key="1">
    <source>
        <dbReference type="EMBL" id="ONK62665.1"/>
    </source>
</evidence>
<accession>A0A5P1E9W3</accession>
<dbReference type="OMA" id="MDNCKED"/>
<proteinExistence type="predicted"/>
<evidence type="ECO:0000313" key="2">
    <source>
        <dbReference type="Proteomes" id="UP000243459"/>
    </source>
</evidence>
<sequence length="254" mass="28332">MEEDNVTYREIYVEHLREHLATVDVQDDDDNVVDDSGLLNKKSSVGCMDKLYESVENLNPKYLETEACETMLLQPKSAAEIVCADLQEEDDVENDVFLKGEVTYAISDDLHVAPATVTTAIYLLQKLGINDADILEERIVDVSRNEVLSLLKSLLLSKTPFTEVFLRKAESMDNCKEDNEILETAQIMSEVKNEDTQAKIISVKLLENKITNKVVRAEAGNDLVDVLLSFLTFPLGSIVKLLNSQSSVGCVDNL</sequence>
<dbReference type="Gramene" id="ONK62665">
    <property type="protein sequence ID" value="ONK62665"/>
    <property type="gene ID" value="A4U43_C07F6590"/>
</dbReference>
<gene>
    <name evidence="1" type="ORF">A4U43_C07F6590</name>
</gene>
<reference evidence="2" key="1">
    <citation type="journal article" date="2017" name="Nat. Commun.">
        <title>The asparagus genome sheds light on the origin and evolution of a young Y chromosome.</title>
        <authorList>
            <person name="Harkess A."/>
            <person name="Zhou J."/>
            <person name="Xu C."/>
            <person name="Bowers J.E."/>
            <person name="Van der Hulst R."/>
            <person name="Ayyampalayam S."/>
            <person name="Mercati F."/>
            <person name="Riccardi P."/>
            <person name="McKain M.R."/>
            <person name="Kakrana A."/>
            <person name="Tang H."/>
            <person name="Ray J."/>
            <person name="Groenendijk J."/>
            <person name="Arikit S."/>
            <person name="Mathioni S.M."/>
            <person name="Nakano M."/>
            <person name="Shan H."/>
            <person name="Telgmann-Rauber A."/>
            <person name="Kanno A."/>
            <person name="Yue Z."/>
            <person name="Chen H."/>
            <person name="Li W."/>
            <person name="Chen Y."/>
            <person name="Xu X."/>
            <person name="Zhang Y."/>
            <person name="Luo S."/>
            <person name="Chen H."/>
            <person name="Gao J."/>
            <person name="Mao Z."/>
            <person name="Pires J.C."/>
            <person name="Luo M."/>
            <person name="Kudrna D."/>
            <person name="Wing R.A."/>
            <person name="Meyers B.C."/>
            <person name="Yi K."/>
            <person name="Kong H."/>
            <person name="Lavrijsen P."/>
            <person name="Sunseri F."/>
            <person name="Falavigna A."/>
            <person name="Ye Y."/>
            <person name="Leebens-Mack J.H."/>
            <person name="Chen G."/>
        </authorList>
    </citation>
    <scope>NUCLEOTIDE SEQUENCE [LARGE SCALE GENOMIC DNA]</scope>
    <source>
        <strain evidence="2">cv. DH0086</strain>
    </source>
</reference>
<protein>
    <submittedName>
        <fullName evidence="1">Uncharacterized protein</fullName>
    </submittedName>
</protein>
<organism evidence="1 2">
    <name type="scientific">Asparagus officinalis</name>
    <name type="common">Garden asparagus</name>
    <dbReference type="NCBI Taxonomy" id="4686"/>
    <lineage>
        <taxon>Eukaryota</taxon>
        <taxon>Viridiplantae</taxon>
        <taxon>Streptophyta</taxon>
        <taxon>Embryophyta</taxon>
        <taxon>Tracheophyta</taxon>
        <taxon>Spermatophyta</taxon>
        <taxon>Magnoliopsida</taxon>
        <taxon>Liliopsida</taxon>
        <taxon>Asparagales</taxon>
        <taxon>Asparagaceae</taxon>
        <taxon>Asparagoideae</taxon>
        <taxon>Asparagus</taxon>
    </lineage>
</organism>
<name>A0A5P1E9W3_ASPOF</name>
<keyword evidence="2" id="KW-1185">Reference proteome</keyword>
<dbReference type="InterPro" id="IPR007750">
    <property type="entry name" value="DUF674"/>
</dbReference>
<dbReference type="PANTHER" id="PTHR33103">
    <property type="entry name" value="OS01G0153900 PROTEIN"/>
    <property type="match status" value="1"/>
</dbReference>
<dbReference type="Pfam" id="PF05056">
    <property type="entry name" value="DUF674"/>
    <property type="match status" value="2"/>
</dbReference>
<dbReference type="Proteomes" id="UP000243459">
    <property type="component" value="Chromosome 7"/>
</dbReference>
<dbReference type="PANTHER" id="PTHR33103:SF27">
    <property type="entry name" value="OS04G0594700 PROTEIN"/>
    <property type="match status" value="1"/>
</dbReference>
<dbReference type="EMBL" id="CM007387">
    <property type="protein sequence ID" value="ONK62665.1"/>
    <property type="molecule type" value="Genomic_DNA"/>
</dbReference>
<dbReference type="AlphaFoldDB" id="A0A5P1E9W3"/>